<dbReference type="EMBL" id="JADEWL010000256">
    <property type="protein sequence ID" value="MBE9217090.1"/>
    <property type="molecule type" value="Genomic_DNA"/>
</dbReference>
<reference evidence="1" key="1">
    <citation type="submission" date="2020-10" db="EMBL/GenBank/DDBJ databases">
        <authorList>
            <person name="Castelo-Branco R."/>
            <person name="Eusebio N."/>
            <person name="Adriana R."/>
            <person name="Vieira A."/>
            <person name="Brugerolle De Fraissinette N."/>
            <person name="Rezende De Castro R."/>
            <person name="Schneider M.P."/>
            <person name="Vasconcelos V."/>
            <person name="Leao P.N."/>
        </authorList>
    </citation>
    <scope>NUCLEOTIDE SEQUENCE</scope>
    <source>
        <strain evidence="1">LEGE 06105</strain>
    </source>
</reference>
<comment type="caution">
    <text evidence="1">The sequence shown here is derived from an EMBL/GenBank/DDBJ whole genome shotgun (WGS) entry which is preliminary data.</text>
</comment>
<dbReference type="RefSeq" id="WP_193926109.1">
    <property type="nucleotide sequence ID" value="NZ_JADEWL010000256.1"/>
</dbReference>
<name>A0A8J7JXT6_9CYAN</name>
<dbReference type="AlphaFoldDB" id="A0A8J7JXT6"/>
<protein>
    <submittedName>
        <fullName evidence="1">Uncharacterized protein</fullName>
    </submittedName>
</protein>
<keyword evidence="2" id="KW-1185">Reference proteome</keyword>
<gene>
    <name evidence="1" type="ORF">IQ247_31320</name>
</gene>
<dbReference type="Proteomes" id="UP000620559">
    <property type="component" value="Unassembled WGS sequence"/>
</dbReference>
<evidence type="ECO:0000313" key="2">
    <source>
        <dbReference type="Proteomes" id="UP000620559"/>
    </source>
</evidence>
<proteinExistence type="predicted"/>
<organism evidence="1 2">
    <name type="scientific">Plectonema cf. radiosum LEGE 06105</name>
    <dbReference type="NCBI Taxonomy" id="945769"/>
    <lineage>
        <taxon>Bacteria</taxon>
        <taxon>Bacillati</taxon>
        <taxon>Cyanobacteriota</taxon>
        <taxon>Cyanophyceae</taxon>
        <taxon>Oscillatoriophycideae</taxon>
        <taxon>Oscillatoriales</taxon>
        <taxon>Microcoleaceae</taxon>
        <taxon>Plectonema</taxon>
    </lineage>
</organism>
<evidence type="ECO:0000313" key="1">
    <source>
        <dbReference type="EMBL" id="MBE9217090.1"/>
    </source>
</evidence>
<accession>A0A8J7JXT6</accession>
<sequence length="52" mass="6152">MQGFIENETRYVTIFDRWFGASGAIPLNRDLRELAIETMRLVIDSHQDIRQK</sequence>